<dbReference type="OrthoDB" id="319710at2"/>
<keyword evidence="4" id="KW-1185">Reference proteome</keyword>
<dbReference type="Pfam" id="PF01553">
    <property type="entry name" value="Acyltransferase"/>
    <property type="match status" value="1"/>
</dbReference>
<dbReference type="CDD" id="cd07990">
    <property type="entry name" value="LPLAT_LCLAT1-like"/>
    <property type="match status" value="1"/>
</dbReference>
<keyword evidence="3" id="KW-0808">Transferase</keyword>
<feature type="domain" description="Phospholipid/glycerol acyltransferase" evidence="2">
    <location>
        <begin position="90"/>
        <end position="225"/>
    </location>
</feature>
<evidence type="ECO:0000313" key="3">
    <source>
        <dbReference type="EMBL" id="RRS03402.1"/>
    </source>
</evidence>
<evidence type="ECO:0000259" key="2">
    <source>
        <dbReference type="SMART" id="SM00563"/>
    </source>
</evidence>
<dbReference type="PANTHER" id="PTHR10983">
    <property type="entry name" value="1-ACYLGLYCEROL-3-PHOSPHATE ACYLTRANSFERASE-RELATED"/>
    <property type="match status" value="1"/>
</dbReference>
<dbReference type="NCBIfam" id="NF010621">
    <property type="entry name" value="PRK14014.1"/>
    <property type="match status" value="1"/>
</dbReference>
<dbReference type="AlphaFoldDB" id="A0A426V960"/>
<protein>
    <submittedName>
        <fullName evidence="3">Acyltransferase</fullName>
    </submittedName>
</protein>
<dbReference type="Proteomes" id="UP000269265">
    <property type="component" value="Unassembled WGS sequence"/>
</dbReference>
<keyword evidence="1" id="KW-0472">Membrane</keyword>
<name>A0A426V960_9BURK</name>
<keyword evidence="1" id="KW-1133">Transmembrane helix</keyword>
<dbReference type="PANTHER" id="PTHR10983:SF16">
    <property type="entry name" value="LYSOCARDIOLIPIN ACYLTRANSFERASE 1"/>
    <property type="match status" value="1"/>
</dbReference>
<dbReference type="GO" id="GO:0016746">
    <property type="term" value="F:acyltransferase activity"/>
    <property type="evidence" value="ECO:0007669"/>
    <property type="project" value="UniProtKB-KW"/>
</dbReference>
<dbReference type="InterPro" id="IPR002123">
    <property type="entry name" value="Plipid/glycerol_acylTrfase"/>
</dbReference>
<feature type="transmembrane region" description="Helical" evidence="1">
    <location>
        <begin position="12"/>
        <end position="40"/>
    </location>
</feature>
<proteinExistence type="predicted"/>
<dbReference type="SUPFAM" id="SSF69593">
    <property type="entry name" value="Glycerol-3-phosphate (1)-acyltransferase"/>
    <property type="match status" value="1"/>
</dbReference>
<organism evidence="3 4">
    <name type="scientific">Aquabacterium soli</name>
    <dbReference type="NCBI Taxonomy" id="2493092"/>
    <lineage>
        <taxon>Bacteria</taxon>
        <taxon>Pseudomonadati</taxon>
        <taxon>Pseudomonadota</taxon>
        <taxon>Betaproteobacteria</taxon>
        <taxon>Burkholderiales</taxon>
        <taxon>Aquabacterium</taxon>
    </lineage>
</organism>
<comment type="caution">
    <text evidence="3">The sequence shown here is derived from an EMBL/GenBank/DDBJ whole genome shotgun (WGS) entry which is preliminary data.</text>
</comment>
<feature type="transmembrane region" description="Helical" evidence="1">
    <location>
        <begin position="119"/>
        <end position="137"/>
    </location>
</feature>
<gene>
    <name evidence="3" type="ORF">EIP75_15775</name>
</gene>
<evidence type="ECO:0000313" key="4">
    <source>
        <dbReference type="Proteomes" id="UP000269265"/>
    </source>
</evidence>
<dbReference type="RefSeq" id="WP_125244231.1">
    <property type="nucleotide sequence ID" value="NZ_RSED01000012.1"/>
</dbReference>
<evidence type="ECO:0000256" key="1">
    <source>
        <dbReference type="SAM" id="Phobius"/>
    </source>
</evidence>
<dbReference type="SMART" id="SM00563">
    <property type="entry name" value="PlsC"/>
    <property type="match status" value="1"/>
</dbReference>
<reference evidence="3 4" key="1">
    <citation type="submission" date="2018-12" db="EMBL/GenBank/DDBJ databases">
        <title>The whole draft genome of Aquabacterium sp. SJQ9.</title>
        <authorList>
            <person name="Sun L."/>
            <person name="Gao X."/>
            <person name="Chen W."/>
            <person name="Huang K."/>
        </authorList>
    </citation>
    <scope>NUCLEOTIDE SEQUENCE [LARGE SCALE GENOMIC DNA]</scope>
    <source>
        <strain evidence="3 4">SJQ9</strain>
    </source>
</reference>
<accession>A0A426V960</accession>
<dbReference type="EMBL" id="RSED01000012">
    <property type="protein sequence ID" value="RRS03402.1"/>
    <property type="molecule type" value="Genomic_DNA"/>
</dbReference>
<sequence length="293" mass="33280">MSNPVISFVKGVVASLQLVVVTLPLFSFVLIPGALIKLILPFKPVRKVMDSLLNGTAEFWIGNNNAWIRMANPKPWHLPDVSHLKYEGWYLVSSNHQSWVDILVLQRVFNRRIPLLKFFLKYELIYVPIMGLAWWALDFPFMRRKGGASVAQDLAVARKACEKFRVIPTSVISFMEGTRFTQAKHDAQKSPYQHLLKPKTGGIAMALQTLGDKFDCFLDVTIVYPKGVPEFHDLLTGKVEDVVVTVREVQIPRSLQMPDDPGSPAYRAELQAWMGELWARKDAEIKALTAQYR</sequence>
<keyword evidence="3" id="KW-0012">Acyltransferase</keyword>
<keyword evidence="1" id="KW-0812">Transmembrane</keyword>